<organism evidence="2 3">
    <name type="scientific">Colletotrichum gloeosporioides (strain Cg-14)</name>
    <name type="common">Anthracnose fungus</name>
    <name type="synonym">Glomerella cingulata</name>
    <dbReference type="NCBI Taxonomy" id="1237896"/>
    <lineage>
        <taxon>Eukaryota</taxon>
        <taxon>Fungi</taxon>
        <taxon>Dikarya</taxon>
        <taxon>Ascomycota</taxon>
        <taxon>Pezizomycotina</taxon>
        <taxon>Sordariomycetes</taxon>
        <taxon>Hypocreomycetidae</taxon>
        <taxon>Glomerellales</taxon>
        <taxon>Glomerellaceae</taxon>
        <taxon>Colletotrichum</taxon>
        <taxon>Colletotrichum gloeosporioides species complex</taxon>
    </lineage>
</organism>
<dbReference type="AlphaFoldDB" id="T0M5W1"/>
<dbReference type="Proteomes" id="UP000015530">
    <property type="component" value="Unassembled WGS sequence"/>
</dbReference>
<dbReference type="HOGENOM" id="CLU_512964_0_0_1"/>
<name>T0M5W1_COLGC</name>
<accession>T0M5W1</accession>
<evidence type="ECO:0000313" key="2">
    <source>
        <dbReference type="EMBL" id="EQB58926.1"/>
    </source>
</evidence>
<dbReference type="OMA" id="CLAWSQE"/>
<sequence length="630" mass="69750">MYPDTGAAISSGRETRRHLREVRTSRWLDDEDAPGVLSAMTVDGNARRERALAEIDGIFAGLTYLEKLGDRQVFQDSQTSRNDCDFGEILDGIRPDSFGILEEGMIPNEITLPNFEELGLPCVSEEEIPTDEIKQAWSGLRGLRKGLEHQHQRLKSIASEASSKNIQKLEQAFTSPRRMGEMGILAYRDILDFVVPHTLAEIVAFTSVSYVISNLLLQRGRIAETDIFSGLSRWGDCITDVEDRKAFASFASKMWPLEHLRTADDSGKRSGQDEDKDSLHFRTKRPRFEDDASLRSFSLQSSHSPVGQGSSSKEIRDAALFTSQGLGMLSETMPPSTYNQQHFSEIENLVGDVMDITDQTSEEYDFSQFLSLFGDPCGAVGGPGQHNDHFSLCPGVDPKSREYYWSGLALEEIPSQTFSPMSDPHILPQSPLPAKECPLIGTDDHAVKRSTINFECFNRDGDTAIFKLRDTPMFLAVLAFSQDTGEVFYRLSGCGKTVQATRSSSAYTHERSKAEKRLRKGLFDPMKKSGSGNVVFLALLSVAKNFVILGSLGTLEQVQDYLVAISREIIEPGREHEMFIRWVYSCSSSHPSGIDACVASDTKTAQGHCSSATENFIIGKSNLLGAVEVS</sequence>
<gene>
    <name evidence="2" type="ORF">CGLO_00770</name>
</gene>
<comment type="caution">
    <text evidence="2">The sequence shown here is derived from an EMBL/GenBank/DDBJ whole genome shotgun (WGS) entry which is preliminary data.</text>
</comment>
<reference evidence="3" key="1">
    <citation type="journal article" date="2013" name="Mol. Plant Microbe Interact.">
        <title>Global aspects of pacC regulation of pathogenicity genes in Colletotrichum gloeosporioides as revealed by transcriptome analysis.</title>
        <authorList>
            <person name="Alkan N."/>
            <person name="Meng X."/>
            <person name="Friedlander G."/>
            <person name="Reuveni E."/>
            <person name="Sukno S."/>
            <person name="Sherman A."/>
            <person name="Thon M."/>
            <person name="Fluhr R."/>
            <person name="Prusky D."/>
        </authorList>
    </citation>
    <scope>NUCLEOTIDE SEQUENCE [LARGE SCALE GENOMIC DNA]</scope>
    <source>
        <strain evidence="3">Cg-14</strain>
    </source>
</reference>
<dbReference type="EMBL" id="AMYD01000178">
    <property type="protein sequence ID" value="EQB58926.1"/>
    <property type="molecule type" value="Genomic_DNA"/>
</dbReference>
<evidence type="ECO:0000313" key="3">
    <source>
        <dbReference type="Proteomes" id="UP000015530"/>
    </source>
</evidence>
<feature type="region of interest" description="Disordered" evidence="1">
    <location>
        <begin position="263"/>
        <end position="282"/>
    </location>
</feature>
<proteinExistence type="predicted"/>
<dbReference type="OrthoDB" id="5100145at2759"/>
<protein>
    <submittedName>
        <fullName evidence="2">Uncharacterized protein</fullName>
    </submittedName>
</protein>
<evidence type="ECO:0000256" key="1">
    <source>
        <dbReference type="SAM" id="MobiDB-lite"/>
    </source>
</evidence>
<dbReference type="STRING" id="1237896.T0M5W1"/>